<feature type="transmembrane region" description="Helical" evidence="2">
    <location>
        <begin position="51"/>
        <end position="69"/>
    </location>
</feature>
<feature type="compositionally biased region" description="Low complexity" evidence="1">
    <location>
        <begin position="194"/>
        <end position="231"/>
    </location>
</feature>
<feature type="transmembrane region" description="Helical" evidence="2">
    <location>
        <begin position="12"/>
        <end position="31"/>
    </location>
</feature>
<protein>
    <recommendedName>
        <fullName evidence="5">DUF4383 domain-containing protein</fullName>
    </recommendedName>
</protein>
<dbReference type="RefSeq" id="WP_378298423.1">
    <property type="nucleotide sequence ID" value="NZ_JBHTJA010000018.1"/>
</dbReference>
<keyword evidence="2" id="KW-0472">Membrane</keyword>
<sequence length="266" mass="25923">MPQTRSATSTGAVFALIMVGGALATGVVLVLTTFRNYHSFTMLGFRASDGYFLMECFLAGAVIGGVLLFTRPRGAAAPIAAAIAAFVAVEVGVRIGAYIAIMLSVGHFPGTGPLGDLLEPGPVKFMAYELLASLVAGGLALAKVLMSSGAGTNPAFGAGAPGQPFGAPGQPFGAPGQPPAGQPYGAPGQPVPGQPVSGQPMPGQFEAFGQPAPGQPAHGQPAPGQPAHGQPAPGGPAPGGPAPGASGWAPGQPIEPPASPGGQPGA</sequence>
<name>A0ABW3ELI4_9ACTN</name>
<dbReference type="EMBL" id="JBHTJA010000018">
    <property type="protein sequence ID" value="MFD0901204.1"/>
    <property type="molecule type" value="Genomic_DNA"/>
</dbReference>
<accession>A0ABW3ELI4</accession>
<keyword evidence="2" id="KW-0812">Transmembrane</keyword>
<proteinExistence type="predicted"/>
<organism evidence="3 4">
    <name type="scientific">Actinomadura sediminis</name>
    <dbReference type="NCBI Taxonomy" id="1038904"/>
    <lineage>
        <taxon>Bacteria</taxon>
        <taxon>Bacillati</taxon>
        <taxon>Actinomycetota</taxon>
        <taxon>Actinomycetes</taxon>
        <taxon>Streptosporangiales</taxon>
        <taxon>Thermomonosporaceae</taxon>
        <taxon>Actinomadura</taxon>
    </lineage>
</organism>
<dbReference type="Proteomes" id="UP001596972">
    <property type="component" value="Unassembled WGS sequence"/>
</dbReference>
<evidence type="ECO:0008006" key="5">
    <source>
        <dbReference type="Google" id="ProtNLM"/>
    </source>
</evidence>
<feature type="compositionally biased region" description="Low complexity" evidence="1">
    <location>
        <begin position="243"/>
        <end position="252"/>
    </location>
</feature>
<keyword evidence="4" id="KW-1185">Reference proteome</keyword>
<comment type="caution">
    <text evidence="3">The sequence shown here is derived from an EMBL/GenBank/DDBJ whole genome shotgun (WGS) entry which is preliminary data.</text>
</comment>
<keyword evidence="2" id="KW-1133">Transmembrane helix</keyword>
<feature type="region of interest" description="Disordered" evidence="1">
    <location>
        <begin position="157"/>
        <end position="266"/>
    </location>
</feature>
<gene>
    <name evidence="3" type="ORF">ACFQ11_12445</name>
</gene>
<evidence type="ECO:0000256" key="2">
    <source>
        <dbReference type="SAM" id="Phobius"/>
    </source>
</evidence>
<feature type="compositionally biased region" description="Low complexity" evidence="1">
    <location>
        <begin position="157"/>
        <end position="175"/>
    </location>
</feature>
<reference evidence="4" key="1">
    <citation type="journal article" date="2019" name="Int. J. Syst. Evol. Microbiol.">
        <title>The Global Catalogue of Microorganisms (GCM) 10K type strain sequencing project: providing services to taxonomists for standard genome sequencing and annotation.</title>
        <authorList>
            <consortium name="The Broad Institute Genomics Platform"/>
            <consortium name="The Broad Institute Genome Sequencing Center for Infectious Disease"/>
            <person name="Wu L."/>
            <person name="Ma J."/>
        </authorList>
    </citation>
    <scope>NUCLEOTIDE SEQUENCE [LARGE SCALE GENOMIC DNA]</scope>
    <source>
        <strain evidence="4">JCM 31202</strain>
    </source>
</reference>
<evidence type="ECO:0000313" key="3">
    <source>
        <dbReference type="EMBL" id="MFD0901204.1"/>
    </source>
</evidence>
<feature type="transmembrane region" description="Helical" evidence="2">
    <location>
        <begin position="81"/>
        <end position="105"/>
    </location>
</feature>
<evidence type="ECO:0000313" key="4">
    <source>
        <dbReference type="Proteomes" id="UP001596972"/>
    </source>
</evidence>
<evidence type="ECO:0000256" key="1">
    <source>
        <dbReference type="SAM" id="MobiDB-lite"/>
    </source>
</evidence>